<dbReference type="InterPro" id="IPR029057">
    <property type="entry name" value="PRTase-like"/>
</dbReference>
<dbReference type="EMBL" id="QEFD01000134">
    <property type="protein sequence ID" value="PVU75659.1"/>
    <property type="molecule type" value="Genomic_DNA"/>
</dbReference>
<evidence type="ECO:0000256" key="11">
    <source>
        <dbReference type="PIRSR" id="PIRSR000485-3"/>
    </source>
</evidence>
<dbReference type="GO" id="GO:0000287">
    <property type="term" value="F:magnesium ion binding"/>
    <property type="evidence" value="ECO:0007669"/>
    <property type="project" value="UniProtKB-UniRule"/>
</dbReference>
<comment type="caution">
    <text evidence="13">The sequence shown here is derived from an EMBL/GenBank/DDBJ whole genome shotgun (WGS) entry which is preliminary data.</text>
</comment>
<keyword evidence="5 7" id="KW-0658">Purine biosynthesis</keyword>
<feature type="binding site" evidence="7 10">
    <location>
        <position position="339"/>
    </location>
    <ligand>
        <name>Mg(2+)</name>
        <dbReference type="ChEBI" id="CHEBI:18420"/>
    </ligand>
</feature>
<comment type="cofactor">
    <cofactor evidence="7 10">
        <name>Mg(2+)</name>
        <dbReference type="ChEBI" id="CHEBI:18420"/>
    </cofactor>
    <text evidence="7 10">Binds 1 Mg(2+) ion per subunit.</text>
</comment>
<proteinExistence type="inferred from homology"/>
<dbReference type="Gene3D" id="3.60.20.10">
    <property type="entry name" value="Glutamine Phosphoribosylpyrophosphate, subunit 1, domain 1"/>
    <property type="match status" value="1"/>
</dbReference>
<feature type="binding site" evidence="7 10">
    <location>
        <position position="338"/>
    </location>
    <ligand>
        <name>Mg(2+)</name>
        <dbReference type="ChEBI" id="CHEBI:18420"/>
    </ligand>
</feature>
<feature type="domain" description="Glutamine amidotransferase type-2" evidence="12">
    <location>
        <begin position="8"/>
        <end position="213"/>
    </location>
</feature>
<dbReference type="UniPathway" id="UPA00074">
    <property type="reaction ID" value="UER00124"/>
</dbReference>
<evidence type="ECO:0000256" key="1">
    <source>
        <dbReference type="ARBA" id="ARBA00005209"/>
    </source>
</evidence>
<dbReference type="AlphaFoldDB" id="A0A2T9X6F3"/>
<dbReference type="InterPro" id="IPR029055">
    <property type="entry name" value="Ntn_hydrolases_N"/>
</dbReference>
<keyword evidence="3 7" id="KW-0328">Glycosyltransferase</keyword>
<dbReference type="Gene3D" id="3.40.50.2020">
    <property type="match status" value="1"/>
</dbReference>
<keyword evidence="7 11" id="KW-0411">Iron-sulfur</keyword>
<dbReference type="SUPFAM" id="SSF56235">
    <property type="entry name" value="N-terminal nucleophile aminohydrolases (Ntn hydrolases)"/>
    <property type="match status" value="1"/>
</dbReference>
<dbReference type="SUPFAM" id="SSF53271">
    <property type="entry name" value="PRTase-like"/>
    <property type="match status" value="1"/>
</dbReference>
<sequence>MMKIKEHCGIFATIGENSVKYTYDGLKLLQHRGQESAGISYVEDGIKTIKGLGLVEEALNEKEVLQIKSKFSIGHVRYSTTGKTTLQEAQPLSNEKLSIAFNGTIANYFEFGNYSTDTEFILDFLSKDIKEGKDIVYAVKHFMDIADGAYSMVILDDKKRVLAVRDPKGFRPLVMGKIGESIVFSSEDSAIKQLGGKVLKDVLPGEIILVNPDGKILSDKVPSTSFHTCAFEYIYFSRADSKIDGVSVYMSRIRLGEILAKNHPAKADIVVPVPESSRPIAIGYSRESKIPLEEALIRTIVSKRSFIMPTNDKRKSVLEEKFGIVEDAVKGKRIVLIDDSIVRGNTMKRIIMLLRNSGAKEIHVRVGSPMIKYPCYMGIDFPSRSELIASNKDENEIAKILGADSIEYLTVDEMKQAIGRDSLCTACFTGIYPLKRNYSLQVMESVFNR</sequence>
<keyword evidence="6 7" id="KW-0315">Glutamine amidotransferase</keyword>
<comment type="similarity">
    <text evidence="2 7 8">In the C-terminal section; belongs to the purine/pyrimidine phosphoribosyltransferase family.</text>
</comment>
<dbReference type="PANTHER" id="PTHR11907">
    <property type="entry name" value="AMIDOPHOSPHORIBOSYLTRANSFERASE"/>
    <property type="match status" value="1"/>
</dbReference>
<evidence type="ECO:0000256" key="9">
    <source>
        <dbReference type="PIRSR" id="PIRSR000485-1"/>
    </source>
</evidence>
<dbReference type="GO" id="GO:0006189">
    <property type="term" value="P:'de novo' IMP biosynthetic process"/>
    <property type="evidence" value="ECO:0007669"/>
    <property type="project" value="UniProtKB-UniRule"/>
</dbReference>
<protein>
    <recommendedName>
        <fullName evidence="7">Amidophosphoribosyltransferase</fullName>
        <shortName evidence="7">ATase</shortName>
        <ecNumber evidence="7">2.4.2.14</ecNumber>
    </recommendedName>
    <alternativeName>
        <fullName evidence="7">Glutamine phosphoribosylpyrophosphate amidotransferase</fullName>
        <shortName evidence="7">GPATase</shortName>
    </alternativeName>
</protein>
<dbReference type="EC" id="2.4.2.14" evidence="7"/>
<evidence type="ECO:0000256" key="7">
    <source>
        <dbReference type="HAMAP-Rule" id="MF_01931"/>
    </source>
</evidence>
<comment type="pathway">
    <text evidence="1 7 8">Purine metabolism; IMP biosynthesis via de novo pathway; N(1)-(5-phospho-D-ribosyl)glycinamide from 5-phospho-alpha-D-ribose 1-diphosphate: step 1/2.</text>
</comment>
<organism evidence="13 14">
    <name type="scientific">Acidianus hospitalis</name>
    <dbReference type="NCBI Taxonomy" id="563177"/>
    <lineage>
        <taxon>Archaea</taxon>
        <taxon>Thermoproteota</taxon>
        <taxon>Thermoprotei</taxon>
        <taxon>Sulfolobales</taxon>
        <taxon>Sulfolobaceae</taxon>
        <taxon>Acidianus</taxon>
    </lineage>
</organism>
<comment type="cofactor">
    <cofactor evidence="7 11">
        <name>[4Fe-4S] cluster</name>
        <dbReference type="ChEBI" id="CHEBI:49883"/>
    </cofactor>
    <text evidence="7 11">Binds 1 [4Fe-4S] cluster per subunit.</text>
</comment>
<reference evidence="13 14" key="1">
    <citation type="journal article" date="2015" name="Appl. Environ. Microbiol.">
        <title>Nanoarchaeota, Their Sulfolobales Host, and Nanoarchaeota Virus Distribution across Yellowstone National Park Hot Springs.</title>
        <authorList>
            <person name="Munson-McGee J.H."/>
            <person name="Field E.K."/>
            <person name="Bateson M."/>
            <person name="Rooney C."/>
            <person name="Stepanauskas R."/>
            <person name="Young M.J."/>
        </authorList>
    </citation>
    <scope>NUCLEOTIDE SEQUENCE [LARGE SCALE GENOMIC DNA]</scope>
    <source>
        <strain evidence="13">SCGC AC-742_N10</strain>
    </source>
</reference>
<keyword evidence="7 11" id="KW-0408">Iron</keyword>
<feature type="binding site" evidence="7 11">
    <location>
        <position position="229"/>
    </location>
    <ligand>
        <name>[4Fe-4S] cluster</name>
        <dbReference type="ChEBI" id="CHEBI:49883"/>
    </ligand>
</feature>
<comment type="function">
    <text evidence="7">Catalyzes the formation of phosphoribosylamine from phosphoribosylpyrophosphate (PRPP) and glutamine.</text>
</comment>
<evidence type="ECO:0000256" key="3">
    <source>
        <dbReference type="ARBA" id="ARBA00022676"/>
    </source>
</evidence>
<feature type="binding site" evidence="7 10">
    <location>
        <position position="276"/>
    </location>
    <ligand>
        <name>Mg(2+)</name>
        <dbReference type="ChEBI" id="CHEBI:18420"/>
    </ligand>
</feature>
<evidence type="ECO:0000256" key="10">
    <source>
        <dbReference type="PIRSR" id="PIRSR000485-2"/>
    </source>
</evidence>
<gene>
    <name evidence="7 13" type="primary">purF</name>
    <name evidence="13" type="ORF">DDW13_04600</name>
</gene>
<evidence type="ECO:0000256" key="8">
    <source>
        <dbReference type="PIRNR" id="PIRNR000485"/>
    </source>
</evidence>
<feature type="binding site" evidence="7 11">
    <location>
        <position position="424"/>
    </location>
    <ligand>
        <name>[4Fe-4S] cluster</name>
        <dbReference type="ChEBI" id="CHEBI:49883"/>
    </ligand>
</feature>
<evidence type="ECO:0000256" key="4">
    <source>
        <dbReference type="ARBA" id="ARBA00022679"/>
    </source>
</evidence>
<dbReference type="Proteomes" id="UP000245638">
    <property type="component" value="Unassembled WGS sequence"/>
</dbReference>
<dbReference type="PROSITE" id="PS51278">
    <property type="entry name" value="GATASE_TYPE_2"/>
    <property type="match status" value="1"/>
</dbReference>
<dbReference type="InterPro" id="IPR005854">
    <property type="entry name" value="PurF"/>
</dbReference>
<keyword evidence="7" id="KW-0004">4Fe-4S</keyword>
<dbReference type="GO" id="GO:0004044">
    <property type="term" value="F:amidophosphoribosyltransferase activity"/>
    <property type="evidence" value="ECO:0007669"/>
    <property type="project" value="UniProtKB-UniRule"/>
</dbReference>
<dbReference type="GO" id="GO:0051539">
    <property type="term" value="F:4 iron, 4 sulfur cluster binding"/>
    <property type="evidence" value="ECO:0007669"/>
    <property type="project" value="UniProtKB-KW"/>
</dbReference>
<comment type="catalytic activity">
    <reaction evidence="7 8">
        <text>5-phospho-beta-D-ribosylamine + L-glutamate + diphosphate = 5-phospho-alpha-D-ribose 1-diphosphate + L-glutamine + H2O</text>
        <dbReference type="Rhea" id="RHEA:14905"/>
        <dbReference type="ChEBI" id="CHEBI:15377"/>
        <dbReference type="ChEBI" id="CHEBI:29985"/>
        <dbReference type="ChEBI" id="CHEBI:33019"/>
        <dbReference type="ChEBI" id="CHEBI:58017"/>
        <dbReference type="ChEBI" id="CHEBI:58359"/>
        <dbReference type="ChEBI" id="CHEBI:58681"/>
        <dbReference type="EC" id="2.4.2.14"/>
    </reaction>
</comment>
<accession>A0A2T9X6F3</accession>
<keyword evidence="4 7" id="KW-0808">Transferase</keyword>
<dbReference type="Pfam" id="PF00156">
    <property type="entry name" value="Pribosyltran"/>
    <property type="match status" value="1"/>
</dbReference>
<keyword evidence="7 10" id="KW-0479">Metal-binding</keyword>
<dbReference type="GO" id="GO:0009113">
    <property type="term" value="P:purine nucleobase biosynthetic process"/>
    <property type="evidence" value="ECO:0007669"/>
    <property type="project" value="UniProtKB-UniRule"/>
</dbReference>
<dbReference type="CDD" id="cd06223">
    <property type="entry name" value="PRTases_typeI"/>
    <property type="match status" value="1"/>
</dbReference>
<feature type="binding site" evidence="7 11">
    <location>
        <position position="427"/>
    </location>
    <ligand>
        <name>[4Fe-4S] cluster</name>
        <dbReference type="ChEBI" id="CHEBI:49883"/>
    </ligand>
</feature>
<dbReference type="InterPro" id="IPR000836">
    <property type="entry name" value="PRTase_dom"/>
</dbReference>
<evidence type="ECO:0000256" key="2">
    <source>
        <dbReference type="ARBA" id="ARBA00010138"/>
    </source>
</evidence>
<dbReference type="HAMAP" id="MF_01931">
    <property type="entry name" value="PurF"/>
    <property type="match status" value="1"/>
</dbReference>
<keyword evidence="7 10" id="KW-0460">Magnesium</keyword>
<dbReference type="Pfam" id="PF13522">
    <property type="entry name" value="GATase_6"/>
    <property type="match status" value="1"/>
</dbReference>
<evidence type="ECO:0000313" key="14">
    <source>
        <dbReference type="Proteomes" id="UP000245638"/>
    </source>
</evidence>
<dbReference type="PIRSF" id="PIRSF000485">
    <property type="entry name" value="Amd_phspho_trans"/>
    <property type="match status" value="1"/>
</dbReference>
<dbReference type="NCBIfam" id="TIGR01134">
    <property type="entry name" value="purF"/>
    <property type="match status" value="1"/>
</dbReference>
<feature type="binding site" evidence="7 11">
    <location>
        <position position="375"/>
    </location>
    <ligand>
        <name>[4Fe-4S] cluster</name>
        <dbReference type="ChEBI" id="CHEBI:49883"/>
    </ligand>
</feature>
<dbReference type="InterPro" id="IPR017932">
    <property type="entry name" value="GATase_2_dom"/>
</dbReference>
<evidence type="ECO:0000256" key="5">
    <source>
        <dbReference type="ARBA" id="ARBA00022755"/>
    </source>
</evidence>
<feature type="active site" description="Nucleophile" evidence="7 9">
    <location>
        <position position="8"/>
    </location>
</feature>
<evidence type="ECO:0000313" key="13">
    <source>
        <dbReference type="EMBL" id="PVU75659.1"/>
    </source>
</evidence>
<evidence type="ECO:0000256" key="6">
    <source>
        <dbReference type="ARBA" id="ARBA00022962"/>
    </source>
</evidence>
<name>A0A2T9X6F3_9CREN</name>
<evidence type="ECO:0000259" key="12">
    <source>
        <dbReference type="PROSITE" id="PS51278"/>
    </source>
</evidence>